<feature type="transmembrane region" description="Helical" evidence="6">
    <location>
        <begin position="155"/>
        <end position="178"/>
    </location>
</feature>
<accession>A0A291HU00</accession>
<proteinExistence type="inferred from homology"/>
<dbReference type="GO" id="GO:0005886">
    <property type="term" value="C:plasma membrane"/>
    <property type="evidence" value="ECO:0007669"/>
    <property type="project" value="TreeGrafter"/>
</dbReference>
<gene>
    <name evidence="7" type="ORF">AN401_18195</name>
</gene>
<reference evidence="8" key="1">
    <citation type="submission" date="2015-09" db="EMBL/GenBank/DDBJ databases">
        <authorList>
            <person name="Shao Z."/>
            <person name="Wang L."/>
        </authorList>
    </citation>
    <scope>NUCLEOTIDE SEQUENCE [LARGE SCALE GENOMIC DNA]</scope>
    <source>
        <strain evidence="8">F13-1</strain>
    </source>
</reference>
<evidence type="ECO:0000256" key="2">
    <source>
        <dbReference type="ARBA" id="ARBA00008974"/>
    </source>
</evidence>
<evidence type="ECO:0000256" key="4">
    <source>
        <dbReference type="ARBA" id="ARBA00022989"/>
    </source>
</evidence>
<keyword evidence="3 6" id="KW-0812">Transmembrane</keyword>
<feature type="transmembrane region" description="Helical" evidence="6">
    <location>
        <begin position="359"/>
        <end position="381"/>
    </location>
</feature>
<evidence type="ECO:0000256" key="1">
    <source>
        <dbReference type="ARBA" id="ARBA00004141"/>
    </source>
</evidence>
<dbReference type="Pfam" id="PF02133">
    <property type="entry name" value="Transp_cyt_pur"/>
    <property type="match status" value="1"/>
</dbReference>
<feature type="transmembrane region" description="Helical" evidence="6">
    <location>
        <begin position="61"/>
        <end position="86"/>
    </location>
</feature>
<keyword evidence="5 6" id="KW-0472">Membrane</keyword>
<dbReference type="Gene3D" id="1.10.4160.10">
    <property type="entry name" value="Hydantoin permease"/>
    <property type="match status" value="1"/>
</dbReference>
<keyword evidence="8" id="KW-1185">Reference proteome</keyword>
<name>A0A291HU00_9GAMM</name>
<feature type="transmembrane region" description="Helical" evidence="6">
    <location>
        <begin position="317"/>
        <end position="338"/>
    </location>
</feature>
<evidence type="ECO:0000256" key="3">
    <source>
        <dbReference type="ARBA" id="ARBA00022692"/>
    </source>
</evidence>
<protein>
    <submittedName>
        <fullName evidence="7">Allantoin permease</fullName>
    </submittedName>
</protein>
<dbReference type="InterPro" id="IPR045225">
    <property type="entry name" value="Uracil/uridine/allantoin_perm"/>
</dbReference>
<comment type="similarity">
    <text evidence="2">Belongs to the purine-cytosine permease (2.A.39) family.</text>
</comment>
<keyword evidence="4 6" id="KW-1133">Transmembrane helix</keyword>
<organism evidence="7 8">
    <name type="scientific">Zobellella denitrificans</name>
    <dbReference type="NCBI Taxonomy" id="347534"/>
    <lineage>
        <taxon>Bacteria</taxon>
        <taxon>Pseudomonadati</taxon>
        <taxon>Pseudomonadota</taxon>
        <taxon>Gammaproteobacteria</taxon>
        <taxon>Aeromonadales</taxon>
        <taxon>Aeromonadaceae</taxon>
        <taxon>Zobellella</taxon>
    </lineage>
</organism>
<evidence type="ECO:0000256" key="6">
    <source>
        <dbReference type="SAM" id="Phobius"/>
    </source>
</evidence>
<dbReference type="PANTHER" id="PTHR30618">
    <property type="entry name" value="NCS1 FAMILY PURINE/PYRIMIDINE TRANSPORTER"/>
    <property type="match status" value="1"/>
</dbReference>
<evidence type="ECO:0000313" key="7">
    <source>
        <dbReference type="EMBL" id="ATG75541.1"/>
    </source>
</evidence>
<comment type="subcellular location">
    <subcellularLocation>
        <location evidence="1">Membrane</location>
        <topology evidence="1">Multi-pass membrane protein</topology>
    </subcellularLocation>
</comment>
<dbReference type="InterPro" id="IPR001248">
    <property type="entry name" value="Pur-cyt_permease"/>
</dbReference>
<feature type="transmembrane region" description="Helical" evidence="6">
    <location>
        <begin position="190"/>
        <end position="210"/>
    </location>
</feature>
<dbReference type="KEGG" id="zdf:AN401_18195"/>
<dbReference type="AlphaFoldDB" id="A0A291HU00"/>
<feature type="transmembrane region" description="Helical" evidence="6">
    <location>
        <begin position="461"/>
        <end position="478"/>
    </location>
</feature>
<dbReference type="CDD" id="cd11555">
    <property type="entry name" value="SLC-NCS1sbd_u1"/>
    <property type="match status" value="1"/>
</dbReference>
<feature type="transmembrane region" description="Helical" evidence="6">
    <location>
        <begin position="275"/>
        <end position="297"/>
    </location>
</feature>
<sequence>MRNTDMDDRQLEVRGRDPLLYNEDLAPIKHKDRSWGWFEIFNVWSNDIQSLFGYTLAASLFLAYGLNGWAVMAAIILAGFIVMVLVNLTGKPSVKYGIPFPVMIRSSMGVRGANFPALLRAIIGIFWYGVQTYFASTAVTLLLTALWGVGNGSSFLGLSGTAWLSFLIVWLFQILLFWQGIDKIKTFLNWAGPLVYVVMLALMVIVWIQAGDQLIPAVGTIFSGGGSYEGGSIAAFTAIVGTMVAYFAAVVINFGDFTRFVRSEREMKIGNLVGLPLNVAFFSFIALIITAGTMVLFGEALTNPADIVERVDSLPLTIVAALTFFAATVGINLVANFIPPAYDLANLFPKMISFRIGGLITAIVAFFVGALWVSVISQIGIPGFVNALGAIVAPFYGIIVVDYYLVKKQRLDMEQLFSTDPKGAYYYQNGWNAKALMAFGLAALFSISTVLVPALADLNGYGWLIGAALGGLFYRLLMRSSVPQARTKASKAG</sequence>
<evidence type="ECO:0000256" key="5">
    <source>
        <dbReference type="ARBA" id="ARBA00023136"/>
    </source>
</evidence>
<feature type="transmembrane region" description="Helical" evidence="6">
    <location>
        <begin position="387"/>
        <end position="406"/>
    </location>
</feature>
<dbReference type="EMBL" id="CP012621">
    <property type="protein sequence ID" value="ATG75541.1"/>
    <property type="molecule type" value="Genomic_DNA"/>
</dbReference>
<dbReference type="PANTHER" id="PTHR30618:SF6">
    <property type="entry name" value="NCS1 FAMILY NUCLEOBASE:CATION SYMPORTER-1"/>
    <property type="match status" value="1"/>
</dbReference>
<feature type="transmembrane region" description="Helical" evidence="6">
    <location>
        <begin position="125"/>
        <end position="149"/>
    </location>
</feature>
<feature type="transmembrane region" description="Helical" evidence="6">
    <location>
        <begin position="435"/>
        <end position="455"/>
    </location>
</feature>
<feature type="transmembrane region" description="Helical" evidence="6">
    <location>
        <begin position="230"/>
        <end position="254"/>
    </location>
</feature>
<evidence type="ECO:0000313" key="8">
    <source>
        <dbReference type="Proteomes" id="UP000217763"/>
    </source>
</evidence>
<dbReference type="Proteomes" id="UP000217763">
    <property type="component" value="Chromosome"/>
</dbReference>
<dbReference type="GO" id="GO:0015205">
    <property type="term" value="F:nucleobase transmembrane transporter activity"/>
    <property type="evidence" value="ECO:0007669"/>
    <property type="project" value="TreeGrafter"/>
</dbReference>